<proteinExistence type="predicted"/>
<dbReference type="PANTHER" id="PTHR46481:SF10">
    <property type="entry name" value="ZINC FINGER BED DOMAIN-CONTAINING PROTEIN 39"/>
    <property type="match status" value="1"/>
</dbReference>
<organism evidence="7 8">
    <name type="scientific">Menidia menidia</name>
    <name type="common">Atlantic silverside</name>
    <dbReference type="NCBI Taxonomy" id="238744"/>
    <lineage>
        <taxon>Eukaryota</taxon>
        <taxon>Metazoa</taxon>
        <taxon>Chordata</taxon>
        <taxon>Craniata</taxon>
        <taxon>Vertebrata</taxon>
        <taxon>Euteleostomi</taxon>
        <taxon>Actinopterygii</taxon>
        <taxon>Neopterygii</taxon>
        <taxon>Teleostei</taxon>
        <taxon>Neoteleostei</taxon>
        <taxon>Acanthomorphata</taxon>
        <taxon>Ovalentaria</taxon>
        <taxon>Atherinomorphae</taxon>
        <taxon>Atheriniformes</taxon>
        <taxon>Atherinopsidae</taxon>
        <taxon>Menidiinae</taxon>
        <taxon>Menidia</taxon>
    </lineage>
</organism>
<feature type="non-terminal residue" evidence="7">
    <location>
        <position position="276"/>
    </location>
</feature>
<gene>
    <name evidence="7" type="ORF">MMEN_LOCUS11128</name>
</gene>
<feature type="non-terminal residue" evidence="7">
    <location>
        <position position="1"/>
    </location>
</feature>
<dbReference type="EMBL" id="CAJRST010011113">
    <property type="protein sequence ID" value="CAG5927053.1"/>
    <property type="molecule type" value="Genomic_DNA"/>
</dbReference>
<protein>
    <submittedName>
        <fullName evidence="7">(Atlantic silverside) hypothetical protein</fullName>
    </submittedName>
</protein>
<dbReference type="PANTHER" id="PTHR46481">
    <property type="entry name" value="ZINC FINGER BED DOMAIN-CONTAINING PROTEIN 4"/>
    <property type="match status" value="1"/>
</dbReference>
<evidence type="ECO:0000256" key="1">
    <source>
        <dbReference type="ARBA" id="ARBA00004123"/>
    </source>
</evidence>
<dbReference type="SUPFAM" id="SSF53098">
    <property type="entry name" value="Ribonuclease H-like"/>
    <property type="match status" value="1"/>
</dbReference>
<keyword evidence="8" id="KW-1185">Reference proteome</keyword>
<comment type="subcellular location">
    <subcellularLocation>
        <location evidence="1">Nucleus</location>
    </subcellularLocation>
</comment>
<dbReference type="GO" id="GO:0005634">
    <property type="term" value="C:nucleus"/>
    <property type="evidence" value="ECO:0007669"/>
    <property type="project" value="UniProtKB-SubCell"/>
</dbReference>
<keyword evidence="4" id="KW-0862">Zinc</keyword>
<dbReference type="GO" id="GO:0008270">
    <property type="term" value="F:zinc ion binding"/>
    <property type="evidence" value="ECO:0007669"/>
    <property type="project" value="UniProtKB-KW"/>
</dbReference>
<keyword evidence="3" id="KW-0863">Zinc-finger</keyword>
<evidence type="ECO:0000313" key="7">
    <source>
        <dbReference type="EMBL" id="CAG5927053.1"/>
    </source>
</evidence>
<name>A0A8S4B5U6_9TELE</name>
<dbReference type="InterPro" id="IPR008906">
    <property type="entry name" value="HATC_C_dom"/>
</dbReference>
<dbReference type="Proteomes" id="UP000677803">
    <property type="component" value="Unassembled WGS sequence"/>
</dbReference>
<dbReference type="InterPro" id="IPR012337">
    <property type="entry name" value="RNaseH-like_sf"/>
</dbReference>
<keyword evidence="2" id="KW-0479">Metal-binding</keyword>
<sequence length="276" mass="30622">RLQQDVKIRWSSTKMIDSLVHCKRALQAYASDSNSNLPATYKGNQWSLLEKMVTVLKPFKELTAEVSTASATTADVIPSDQVLTRFLDSESEEHRGIHTMTATLLDAVHTRFDHVETEPLHSEATMLDPRYKDGFFPNATNLDQAKEALKVEVMKIEQELKTMASGEGVAEAEPESSTSSLGSYFDKILEETAVAGQSEQKITPGVRDNQACLPTLAATAAKFLSAPCTNVERERLFRAVSLIIDEHRSRLTPKDVEMLVFVKKNLPIMLGLQLKG</sequence>
<accession>A0A8S4B5U6</accession>
<dbReference type="OrthoDB" id="10057873at2759"/>
<dbReference type="InterPro" id="IPR052035">
    <property type="entry name" value="ZnF_BED_domain_contain"/>
</dbReference>
<keyword evidence="5" id="KW-0539">Nucleus</keyword>
<evidence type="ECO:0000259" key="6">
    <source>
        <dbReference type="Pfam" id="PF05699"/>
    </source>
</evidence>
<reference evidence="7" key="1">
    <citation type="submission" date="2021-05" db="EMBL/GenBank/DDBJ databases">
        <authorList>
            <person name="Tigano A."/>
        </authorList>
    </citation>
    <scope>NUCLEOTIDE SEQUENCE</scope>
</reference>
<evidence type="ECO:0000256" key="2">
    <source>
        <dbReference type="ARBA" id="ARBA00022723"/>
    </source>
</evidence>
<dbReference type="AlphaFoldDB" id="A0A8S4B5U6"/>
<evidence type="ECO:0000256" key="4">
    <source>
        <dbReference type="ARBA" id="ARBA00022833"/>
    </source>
</evidence>
<evidence type="ECO:0000313" key="8">
    <source>
        <dbReference type="Proteomes" id="UP000677803"/>
    </source>
</evidence>
<evidence type="ECO:0000256" key="3">
    <source>
        <dbReference type="ARBA" id="ARBA00022771"/>
    </source>
</evidence>
<dbReference type="GO" id="GO:0046983">
    <property type="term" value="F:protein dimerization activity"/>
    <property type="evidence" value="ECO:0007669"/>
    <property type="project" value="InterPro"/>
</dbReference>
<dbReference type="Pfam" id="PF05699">
    <property type="entry name" value="Dimer_Tnp_hAT"/>
    <property type="match status" value="1"/>
</dbReference>
<feature type="domain" description="HAT C-terminal dimerisation" evidence="6">
    <location>
        <begin position="200"/>
        <end position="266"/>
    </location>
</feature>
<evidence type="ECO:0000256" key="5">
    <source>
        <dbReference type="ARBA" id="ARBA00023242"/>
    </source>
</evidence>
<comment type="caution">
    <text evidence="7">The sequence shown here is derived from an EMBL/GenBank/DDBJ whole genome shotgun (WGS) entry which is preliminary data.</text>
</comment>